<feature type="compositionally biased region" description="Low complexity" evidence="1">
    <location>
        <begin position="63"/>
        <end position="81"/>
    </location>
</feature>
<dbReference type="Proteomes" id="UP000249334">
    <property type="component" value="Unassembled WGS sequence"/>
</dbReference>
<proteinExistence type="predicted"/>
<keyword evidence="3" id="KW-1185">Reference proteome</keyword>
<feature type="compositionally biased region" description="Low complexity" evidence="1">
    <location>
        <begin position="187"/>
        <end position="228"/>
    </location>
</feature>
<feature type="compositionally biased region" description="Low complexity" evidence="1">
    <location>
        <begin position="305"/>
        <end position="315"/>
    </location>
</feature>
<evidence type="ECO:0000313" key="3">
    <source>
        <dbReference type="Proteomes" id="UP000249334"/>
    </source>
</evidence>
<organism evidence="2 3">
    <name type="scientific">Micromonospora saelicesensis</name>
    <dbReference type="NCBI Taxonomy" id="285676"/>
    <lineage>
        <taxon>Bacteria</taxon>
        <taxon>Bacillati</taxon>
        <taxon>Actinomycetota</taxon>
        <taxon>Actinomycetes</taxon>
        <taxon>Micromonosporales</taxon>
        <taxon>Micromonosporaceae</taxon>
        <taxon>Micromonospora</taxon>
    </lineage>
</organism>
<gene>
    <name evidence="2" type="ORF">GAR05_04083</name>
</gene>
<accession>A0ABX9CGA4</accession>
<feature type="compositionally biased region" description="Low complexity" evidence="1">
    <location>
        <begin position="389"/>
        <end position="403"/>
    </location>
</feature>
<feature type="compositionally biased region" description="Polar residues" evidence="1">
    <location>
        <begin position="151"/>
        <end position="165"/>
    </location>
</feature>
<sequence length="403" mass="40653">MPSCTPATATRSHSRPFAACAVSRRTAAPRSAVGAMVSAGRSWASTWSRKTSVRAPGSRSVNRAAASKRTSTASRSRSAASARRRRARSPSPASGRPWLIAPAHRSARPLACQTAQSTSSAVAPGRAAASRAMASSPATACAGSAQRRSMPANSSGSCNASTISSPEGRRSPPANASARRPCRSRRSASGSAPPSGECSSATADSSSSRSGSSAQRSRSSSGATAGCRCRGRSSPCTTVGTPAACSARRKVGSCNAVDRTSTAIRDQGTPSSRWAERSAWASQAASLVAERKVCTSTTPGGASGRGCSRRCAAGPRSRRPSRAIAASRPGPARYDVVSSTCAAGAPDAVRNRCGNVATPAGSAPRKAYVEESGSANATSDLPPPAMTESSSSWAGSVSASSSR</sequence>
<evidence type="ECO:0000313" key="2">
    <source>
        <dbReference type="EMBL" id="RAN96047.1"/>
    </source>
</evidence>
<evidence type="ECO:0000256" key="1">
    <source>
        <dbReference type="SAM" id="MobiDB-lite"/>
    </source>
</evidence>
<name>A0ABX9CGA4_9ACTN</name>
<feature type="region of interest" description="Disordered" evidence="1">
    <location>
        <begin position="350"/>
        <end position="403"/>
    </location>
</feature>
<comment type="caution">
    <text evidence="2">The sequence shown here is derived from an EMBL/GenBank/DDBJ whole genome shotgun (WGS) entry which is preliminary data.</text>
</comment>
<dbReference type="EMBL" id="PXXW01000031">
    <property type="protein sequence ID" value="RAN96047.1"/>
    <property type="molecule type" value="Genomic_DNA"/>
</dbReference>
<feature type="region of interest" description="Disordered" evidence="1">
    <location>
        <begin position="303"/>
        <end position="330"/>
    </location>
</feature>
<protein>
    <submittedName>
        <fullName evidence="2">Platelet binding protein GspB</fullName>
    </submittedName>
</protein>
<feature type="region of interest" description="Disordered" evidence="1">
    <location>
        <begin position="38"/>
        <end position="237"/>
    </location>
</feature>
<feature type="compositionally biased region" description="Low complexity" evidence="1">
    <location>
        <begin position="118"/>
        <end position="140"/>
    </location>
</feature>
<reference evidence="2 3" key="1">
    <citation type="submission" date="2018-03" db="EMBL/GenBank/DDBJ databases">
        <title>Genomic framework for the identification of Micromonospora saelicesensis and Micromonospora noduli.</title>
        <authorList>
            <person name="Riesco R."/>
            <person name="Trujillo M.E."/>
        </authorList>
    </citation>
    <scope>NUCLEOTIDE SEQUENCE [LARGE SCALE GENOMIC DNA]</scope>
    <source>
        <strain evidence="2 3">GAR05</strain>
    </source>
</reference>